<sequence length="138" mass="15443">GSCYDCIQGGSFYIQTIHQAFCCVTNPAVIDDPVKSISRTVSDCPEQNALFAGAYWVLFLLVVLSALMVVIIIWCRKKSWRVMRQPEQTESGGEELALVSYTGMGESVDSSFMSEPEYEQVPETRHEGLCTYENVLLE</sequence>
<feature type="transmembrane region" description="Helical" evidence="1">
    <location>
        <begin position="55"/>
        <end position="75"/>
    </location>
</feature>
<dbReference type="EMBL" id="CAJVCH010550935">
    <property type="protein sequence ID" value="CAG7829308.1"/>
    <property type="molecule type" value="Genomic_DNA"/>
</dbReference>
<dbReference type="Proteomes" id="UP000708208">
    <property type="component" value="Unassembled WGS sequence"/>
</dbReference>
<keyword evidence="1" id="KW-1133">Transmembrane helix</keyword>
<evidence type="ECO:0000313" key="2">
    <source>
        <dbReference type="EMBL" id="CAG7829308.1"/>
    </source>
</evidence>
<comment type="caution">
    <text evidence="2">The sequence shown here is derived from an EMBL/GenBank/DDBJ whole genome shotgun (WGS) entry which is preliminary data.</text>
</comment>
<protein>
    <submittedName>
        <fullName evidence="2">Uncharacterized protein</fullName>
    </submittedName>
</protein>
<evidence type="ECO:0000313" key="3">
    <source>
        <dbReference type="Proteomes" id="UP000708208"/>
    </source>
</evidence>
<evidence type="ECO:0000256" key="1">
    <source>
        <dbReference type="SAM" id="Phobius"/>
    </source>
</evidence>
<name>A0A8J2L634_9HEXA</name>
<keyword evidence="3" id="KW-1185">Reference proteome</keyword>
<feature type="non-terminal residue" evidence="2">
    <location>
        <position position="138"/>
    </location>
</feature>
<dbReference type="AlphaFoldDB" id="A0A8J2L634"/>
<reference evidence="2" key="1">
    <citation type="submission" date="2021-06" db="EMBL/GenBank/DDBJ databases">
        <authorList>
            <person name="Hodson N. C."/>
            <person name="Mongue J. A."/>
            <person name="Jaron S. K."/>
        </authorList>
    </citation>
    <scope>NUCLEOTIDE SEQUENCE</scope>
</reference>
<gene>
    <name evidence="2" type="ORF">AFUS01_LOCUS39178</name>
</gene>
<keyword evidence="1" id="KW-0472">Membrane</keyword>
<keyword evidence="1" id="KW-0812">Transmembrane</keyword>
<accession>A0A8J2L634</accession>
<organism evidence="2 3">
    <name type="scientific">Allacma fusca</name>
    <dbReference type="NCBI Taxonomy" id="39272"/>
    <lineage>
        <taxon>Eukaryota</taxon>
        <taxon>Metazoa</taxon>
        <taxon>Ecdysozoa</taxon>
        <taxon>Arthropoda</taxon>
        <taxon>Hexapoda</taxon>
        <taxon>Collembola</taxon>
        <taxon>Symphypleona</taxon>
        <taxon>Sminthuridae</taxon>
        <taxon>Allacma</taxon>
    </lineage>
</organism>
<proteinExistence type="predicted"/>